<dbReference type="AlphaFoldDB" id="A0A242MFQ1"/>
<evidence type="ECO:0000313" key="2">
    <source>
        <dbReference type="EMBL" id="OTP80699.1"/>
    </source>
</evidence>
<comment type="caution">
    <text evidence="1">The sequence shown here is derived from an EMBL/GenBank/DDBJ whole genome shotgun (WGS) entry which is preliminary data.</text>
</comment>
<protein>
    <submittedName>
        <fullName evidence="1">Uncharacterized protein</fullName>
    </submittedName>
</protein>
<dbReference type="Proteomes" id="UP000194546">
    <property type="component" value="Unassembled WGS sequence"/>
</dbReference>
<gene>
    <name evidence="2" type="ORF">PAMC26510_00450</name>
    <name evidence="1" type="ORF">PAMC26577_29130</name>
</gene>
<dbReference type="EMBL" id="NBTY01000003">
    <property type="protein sequence ID" value="OTP80699.1"/>
    <property type="molecule type" value="Genomic_DNA"/>
</dbReference>
<proteinExistence type="predicted"/>
<accession>A0A242MFQ1</accession>
<organism evidence="1 4">
    <name type="scientific">Caballeronia sordidicola</name>
    <name type="common">Burkholderia sordidicola</name>
    <dbReference type="NCBI Taxonomy" id="196367"/>
    <lineage>
        <taxon>Bacteria</taxon>
        <taxon>Pseudomonadati</taxon>
        <taxon>Pseudomonadota</taxon>
        <taxon>Betaproteobacteria</taxon>
        <taxon>Burkholderiales</taxon>
        <taxon>Burkholderiaceae</taxon>
        <taxon>Caballeronia</taxon>
    </lineage>
</organism>
<evidence type="ECO:0000313" key="1">
    <source>
        <dbReference type="EMBL" id="OTP69788.1"/>
    </source>
</evidence>
<evidence type="ECO:0000313" key="3">
    <source>
        <dbReference type="Proteomes" id="UP000194546"/>
    </source>
</evidence>
<evidence type="ECO:0000313" key="4">
    <source>
        <dbReference type="Proteomes" id="UP000195221"/>
    </source>
</evidence>
<reference evidence="1 4" key="2">
    <citation type="submission" date="2017-03" db="EMBL/GenBank/DDBJ databases">
        <title>Genome analysis of strain PAMC 26577.</title>
        <authorList>
            <person name="Oh H.-M."/>
            <person name="Yang J.-A."/>
        </authorList>
    </citation>
    <scope>NUCLEOTIDE SEQUENCE [LARGE SCALE GENOMIC DNA]</scope>
    <source>
        <strain evidence="1 4">PAMC 26577</strain>
    </source>
</reference>
<dbReference type="Proteomes" id="UP000195221">
    <property type="component" value="Unassembled WGS sequence"/>
</dbReference>
<dbReference type="EMBL" id="NBTZ01000112">
    <property type="protein sequence ID" value="OTP69788.1"/>
    <property type="molecule type" value="Genomic_DNA"/>
</dbReference>
<sequence length="40" mass="4099">MHRGDDGRNAAADLDAAVCSVCHETLGKLVGNRDCSGLGL</sequence>
<reference evidence="2 3" key="1">
    <citation type="submission" date="2017-03" db="EMBL/GenBank/DDBJ databases">
        <title>Genome analysis of strain PAMC 26510.</title>
        <authorList>
            <person name="Oh H.-M."/>
            <person name="Yang J.-A."/>
        </authorList>
    </citation>
    <scope>NUCLEOTIDE SEQUENCE [LARGE SCALE GENOMIC DNA]</scope>
    <source>
        <strain evidence="2 3">PAMC 26510</strain>
    </source>
</reference>
<name>A0A242MFQ1_CABSO</name>